<dbReference type="GO" id="GO:0004497">
    <property type="term" value="F:monooxygenase activity"/>
    <property type="evidence" value="ECO:0007669"/>
    <property type="project" value="InterPro"/>
</dbReference>
<dbReference type="AlphaFoldDB" id="A0AAV7GIA5"/>
<dbReference type="SUPFAM" id="SSF48264">
    <property type="entry name" value="Cytochrome P450"/>
    <property type="match status" value="1"/>
</dbReference>
<accession>A0AAV7GIA5</accession>
<dbReference type="GO" id="GO:0005506">
    <property type="term" value="F:iron ion binding"/>
    <property type="evidence" value="ECO:0007669"/>
    <property type="project" value="InterPro"/>
</dbReference>
<dbReference type="GO" id="GO:0016705">
    <property type="term" value="F:oxidoreductase activity, acting on paired donors, with incorporation or reduction of molecular oxygen"/>
    <property type="evidence" value="ECO:0007669"/>
    <property type="project" value="InterPro"/>
</dbReference>
<evidence type="ECO:0000313" key="2">
    <source>
        <dbReference type="Proteomes" id="UP000775213"/>
    </source>
</evidence>
<name>A0AAV7GIA5_DENCH</name>
<dbReference type="EMBL" id="JAGFBR010000014">
    <property type="protein sequence ID" value="KAH0455935.1"/>
    <property type="molecule type" value="Genomic_DNA"/>
</dbReference>
<evidence type="ECO:0008006" key="3">
    <source>
        <dbReference type="Google" id="ProtNLM"/>
    </source>
</evidence>
<dbReference type="Proteomes" id="UP000775213">
    <property type="component" value="Unassembled WGS sequence"/>
</dbReference>
<protein>
    <recommendedName>
        <fullName evidence="3">Cytochrome P450</fullName>
    </recommendedName>
</protein>
<sequence>MKKTQDEVREIANGDEMITEEHLCQLKYLNAVIKEKILRKRKKIISNELVWKRPNYQRCSAHNALAPD</sequence>
<proteinExistence type="predicted"/>
<comment type="caution">
    <text evidence="1">The sequence shown here is derived from an EMBL/GenBank/DDBJ whole genome shotgun (WGS) entry which is preliminary data.</text>
</comment>
<dbReference type="GO" id="GO:0020037">
    <property type="term" value="F:heme binding"/>
    <property type="evidence" value="ECO:0007669"/>
    <property type="project" value="InterPro"/>
</dbReference>
<dbReference type="InterPro" id="IPR036396">
    <property type="entry name" value="Cyt_P450_sf"/>
</dbReference>
<keyword evidence="2" id="KW-1185">Reference proteome</keyword>
<dbReference type="Gene3D" id="1.10.630.10">
    <property type="entry name" value="Cytochrome P450"/>
    <property type="match status" value="1"/>
</dbReference>
<reference evidence="1 2" key="1">
    <citation type="journal article" date="2021" name="Hortic Res">
        <title>Chromosome-scale assembly of the Dendrobium chrysotoxum genome enhances the understanding of orchid evolution.</title>
        <authorList>
            <person name="Zhang Y."/>
            <person name="Zhang G.Q."/>
            <person name="Zhang D."/>
            <person name="Liu X.D."/>
            <person name="Xu X.Y."/>
            <person name="Sun W.H."/>
            <person name="Yu X."/>
            <person name="Zhu X."/>
            <person name="Wang Z.W."/>
            <person name="Zhao X."/>
            <person name="Zhong W.Y."/>
            <person name="Chen H."/>
            <person name="Yin W.L."/>
            <person name="Huang T."/>
            <person name="Niu S.C."/>
            <person name="Liu Z.J."/>
        </authorList>
    </citation>
    <scope>NUCLEOTIDE SEQUENCE [LARGE SCALE GENOMIC DNA]</scope>
    <source>
        <strain evidence="1">Lindl</strain>
    </source>
</reference>
<organism evidence="1 2">
    <name type="scientific">Dendrobium chrysotoxum</name>
    <name type="common">Orchid</name>
    <dbReference type="NCBI Taxonomy" id="161865"/>
    <lineage>
        <taxon>Eukaryota</taxon>
        <taxon>Viridiplantae</taxon>
        <taxon>Streptophyta</taxon>
        <taxon>Embryophyta</taxon>
        <taxon>Tracheophyta</taxon>
        <taxon>Spermatophyta</taxon>
        <taxon>Magnoliopsida</taxon>
        <taxon>Liliopsida</taxon>
        <taxon>Asparagales</taxon>
        <taxon>Orchidaceae</taxon>
        <taxon>Epidendroideae</taxon>
        <taxon>Malaxideae</taxon>
        <taxon>Dendrobiinae</taxon>
        <taxon>Dendrobium</taxon>
    </lineage>
</organism>
<evidence type="ECO:0000313" key="1">
    <source>
        <dbReference type="EMBL" id="KAH0455935.1"/>
    </source>
</evidence>
<gene>
    <name evidence="1" type="ORF">IEQ34_015967</name>
</gene>